<keyword evidence="3" id="KW-1185">Reference proteome</keyword>
<dbReference type="Proteomes" id="UP000001940">
    <property type="component" value="Chromosome V"/>
</dbReference>
<dbReference type="PaxDb" id="6239-Y102A5C.36.1"/>
<dbReference type="KEGG" id="cel:CELE_Y102A5C.36"/>
<dbReference type="GeneID" id="3565987"/>
<gene>
    <name evidence="2" type="ORF">CELE_Y102A5C.36</name>
    <name evidence="2 4" type="ORF">Y102A5C.36</name>
</gene>
<sequence length="77" mass="8650">MMESEEMQEFITVENSPGPAKVHTVQPELQFNAETRAIALNWTPPADSLPIPILRQAFDLLEQREQRDEGDCSVPGV</sequence>
<dbReference type="SMR" id="D6VPA6"/>
<dbReference type="AlphaFoldDB" id="D6VPA6"/>
<evidence type="ECO:0000313" key="2">
    <source>
        <dbReference type="EMBL" id="CBM41239.1"/>
    </source>
</evidence>
<protein>
    <submittedName>
        <fullName evidence="2">Fibronectin type-III domain-containing protein</fullName>
    </submittedName>
</protein>
<reference evidence="2 3" key="1">
    <citation type="journal article" date="1998" name="Science">
        <title>Genome sequence of the nematode C. elegans: a platform for investigating biology.</title>
        <authorList>
            <consortium name="The C. elegans sequencing consortium"/>
            <person name="Sulson J.E."/>
            <person name="Waterston R."/>
        </authorList>
    </citation>
    <scope>NUCLEOTIDE SEQUENCE [LARGE SCALE GENOMIC DNA]</scope>
    <source>
        <strain evidence="2 3">Bristol N2</strain>
    </source>
</reference>
<evidence type="ECO:0000256" key="1">
    <source>
        <dbReference type="SAM" id="MobiDB-lite"/>
    </source>
</evidence>
<dbReference type="EMBL" id="BX284605">
    <property type="protein sequence ID" value="CBM41239.1"/>
    <property type="molecule type" value="Genomic_DNA"/>
</dbReference>
<dbReference type="STRING" id="6239.Y102A5C.36.1"/>
<proteinExistence type="predicted"/>
<dbReference type="RefSeq" id="NP_001024209.2">
    <property type="nucleotide sequence ID" value="NM_001029038.2"/>
</dbReference>
<evidence type="ECO:0000313" key="3">
    <source>
        <dbReference type="Proteomes" id="UP000001940"/>
    </source>
</evidence>
<accession>D6VPA6</accession>
<dbReference type="HOGENOM" id="CLU_2640352_0_0_1"/>
<dbReference type="Bgee" id="WBGene00044213">
    <property type="expression patterns" value="Expressed in adult organism and 3 other cell types or tissues"/>
</dbReference>
<dbReference type="WormBase" id="Y102A5C.36">
    <property type="protein sequence ID" value="CE45115"/>
    <property type="gene ID" value="WBGene00044213"/>
</dbReference>
<dbReference type="AGR" id="WB:WBGene00044213"/>
<name>D6VPA6_CAEEL</name>
<feature type="region of interest" description="Disordered" evidence="1">
    <location>
        <begin position="1"/>
        <end position="22"/>
    </location>
</feature>
<organism evidence="2 3">
    <name type="scientific">Caenorhabditis elegans</name>
    <dbReference type="NCBI Taxonomy" id="6239"/>
    <lineage>
        <taxon>Eukaryota</taxon>
        <taxon>Metazoa</taxon>
        <taxon>Ecdysozoa</taxon>
        <taxon>Nematoda</taxon>
        <taxon>Chromadorea</taxon>
        <taxon>Rhabditida</taxon>
        <taxon>Rhabditina</taxon>
        <taxon>Rhabditomorpha</taxon>
        <taxon>Rhabditoidea</taxon>
        <taxon>Rhabditidae</taxon>
        <taxon>Peloderinae</taxon>
        <taxon>Caenorhabditis</taxon>
    </lineage>
</organism>
<dbReference type="InParanoid" id="D6VPA6"/>
<evidence type="ECO:0000313" key="4">
    <source>
        <dbReference type="WormBase" id="Y102A5C.36"/>
    </source>
</evidence>
<dbReference type="CTD" id="3565987"/>